<dbReference type="InterPro" id="IPR005901">
    <property type="entry name" value="GLPGLI"/>
</dbReference>
<proteinExistence type="predicted"/>
<dbReference type="AlphaFoldDB" id="A4BWW9"/>
<evidence type="ECO:0000313" key="1">
    <source>
        <dbReference type="EMBL" id="EAR13460.1"/>
    </source>
</evidence>
<reference evidence="1 2" key="1">
    <citation type="submission" date="2006-02" db="EMBL/GenBank/DDBJ databases">
        <authorList>
            <person name="Murray A."/>
            <person name="Staley J."/>
            <person name="Ferriera S."/>
            <person name="Johnson J."/>
            <person name="Kravitz S."/>
            <person name="Halpern A."/>
            <person name="Remington K."/>
            <person name="Beeson K."/>
            <person name="Tran B."/>
            <person name="Rogers Y.-H."/>
            <person name="Friedman R."/>
            <person name="Venter J.C."/>
        </authorList>
    </citation>
    <scope>NUCLEOTIDE SEQUENCE [LARGE SCALE GENOMIC DNA]</scope>
    <source>
        <strain evidence="1 2">23-P</strain>
    </source>
</reference>
<dbReference type="Proteomes" id="UP000003053">
    <property type="component" value="Unassembled WGS sequence"/>
</dbReference>
<protein>
    <recommendedName>
        <fullName evidence="3">GLPGLI family protein</fullName>
    </recommendedName>
</protein>
<dbReference type="OrthoDB" id="1429333at2"/>
<dbReference type="RefSeq" id="WP_004569258.1">
    <property type="nucleotide sequence ID" value="NZ_CH724148.1"/>
</dbReference>
<sequence length="246" mass="28583">MKIYLTSAFLFLFITSVTSQDLKGRVIYGKKPKTQILSKTDSIRLKENPEKHRRFLKVREIISDEEKKLVFELNFKNNESYFYLKPILESENHRNPYSSISTYDKGIYYNKEKRILQLNAFGELFLITKPKLIWKIQKESKNIGGYNCIKATTEIIVNTKGRKQLIAAWFTTKIPISLGPLGYDGLPGLILELEVYKKIYYAKKITLNAKEVIKIEKPIKGIKVSEKEYHEMASSTMQKLKKSKGL</sequence>
<dbReference type="EMBL" id="AAOG01000001">
    <property type="protein sequence ID" value="EAR13460.1"/>
    <property type="molecule type" value="Genomic_DNA"/>
</dbReference>
<gene>
    <name evidence="1" type="ORF">PI23P_03162</name>
</gene>
<comment type="caution">
    <text evidence="1">The sequence shown here is derived from an EMBL/GenBank/DDBJ whole genome shotgun (WGS) entry which is preliminary data.</text>
</comment>
<organism evidence="1 2">
    <name type="scientific">Polaribacter irgensii 23-P</name>
    <dbReference type="NCBI Taxonomy" id="313594"/>
    <lineage>
        <taxon>Bacteria</taxon>
        <taxon>Pseudomonadati</taxon>
        <taxon>Bacteroidota</taxon>
        <taxon>Flavobacteriia</taxon>
        <taxon>Flavobacteriales</taxon>
        <taxon>Flavobacteriaceae</taxon>
    </lineage>
</organism>
<dbReference type="Pfam" id="PF09697">
    <property type="entry name" value="Porph_ging"/>
    <property type="match status" value="1"/>
</dbReference>
<evidence type="ECO:0000313" key="2">
    <source>
        <dbReference type="Proteomes" id="UP000003053"/>
    </source>
</evidence>
<dbReference type="STRING" id="313594.PI23P_03162"/>
<dbReference type="eggNOG" id="ENOG5032QVM">
    <property type="taxonomic scope" value="Bacteria"/>
</dbReference>
<dbReference type="NCBIfam" id="TIGR01200">
    <property type="entry name" value="GLPGLI"/>
    <property type="match status" value="1"/>
</dbReference>
<dbReference type="HOGENOM" id="CLU_085659_0_1_10"/>
<evidence type="ECO:0008006" key="3">
    <source>
        <dbReference type="Google" id="ProtNLM"/>
    </source>
</evidence>
<keyword evidence="2" id="KW-1185">Reference proteome</keyword>
<accession>A4BWW9</accession>
<name>A4BWW9_9FLAO</name>